<name>A0A7J5YTP5_DISMA</name>
<evidence type="ECO:0000256" key="1">
    <source>
        <dbReference type="SAM" id="MobiDB-lite"/>
    </source>
</evidence>
<reference evidence="3 4" key="1">
    <citation type="submission" date="2020-03" db="EMBL/GenBank/DDBJ databases">
        <title>Dissostichus mawsoni Genome sequencing and assembly.</title>
        <authorList>
            <person name="Park H."/>
        </authorList>
    </citation>
    <scope>NUCLEOTIDE SEQUENCE [LARGE SCALE GENOMIC DNA]</scope>
    <source>
        <strain evidence="3">DM0001</strain>
        <tissue evidence="3">Muscle</tissue>
    </source>
</reference>
<evidence type="ECO:0000256" key="2">
    <source>
        <dbReference type="SAM" id="Phobius"/>
    </source>
</evidence>
<sequence length="543" mass="57260">MEGDEAVAPPPSQWDRAWVGDGDKMASEHEDESEKWSSAIKPEVKTQTADVGRSNDLAKTLQSPQPRSKKQRKKNQCSLFFPTNGVCFRKSTHTTCFHTKALLCVGHFGSAVTILDKRVVSWSQNGGWFFLPVFQHAGVGVGASADEGSEGVMKSVKGEKRAGGVNITTSDAMPDLREGLGEGGVVSIGTDRQTEGRADKRTDMALALLVKHRNLGSSTYPRPEHRRLLFFSSPALIPRSLWLLAPVILVRLTIRFMQALAGPSSMGGPLCVDVVAPRVALAYVGRVRMSGNHWAPYVDAGCPRADPRSNGLGEGTWGSRGEASAGTGAWENAGNRAGMRTPRAGETLGVTGVDGDSLSRGLEGRSVGGRASAVGPNLGGRSWPCGRRGSRLHVDVGQLGSGAAGDGLSAECWSPRSRGPGCRSPNYCPTAKSHLSVSSSFRPLAGGTGPVAVLGVPGGVVVSFRAVALLVHGAVMVMVVMVVATVLGPAAVPLALLWRKVARLRGGAESSSLTPRPARPWTRLEVERRIGLVSVMVCEEEGA</sequence>
<comment type="caution">
    <text evidence="3">The sequence shown here is derived from an EMBL/GenBank/DDBJ whole genome shotgun (WGS) entry which is preliminary data.</text>
</comment>
<keyword evidence="2" id="KW-0472">Membrane</keyword>
<feature type="non-terminal residue" evidence="3">
    <location>
        <position position="1"/>
    </location>
</feature>
<dbReference type="Proteomes" id="UP000518266">
    <property type="component" value="Unassembled WGS sequence"/>
</dbReference>
<keyword evidence="4" id="KW-1185">Reference proteome</keyword>
<feature type="region of interest" description="Disordered" evidence="1">
    <location>
        <begin position="309"/>
        <end position="373"/>
    </location>
</feature>
<keyword evidence="2" id="KW-0812">Transmembrane</keyword>
<keyword evidence="2" id="KW-1133">Transmembrane helix</keyword>
<feature type="compositionally biased region" description="Basic and acidic residues" evidence="1">
    <location>
        <begin position="21"/>
        <end position="35"/>
    </location>
</feature>
<dbReference type="EMBL" id="JAAKFY010000009">
    <property type="protein sequence ID" value="KAF3852855.1"/>
    <property type="molecule type" value="Genomic_DNA"/>
</dbReference>
<protein>
    <submittedName>
        <fullName evidence="3">Uncharacterized protein</fullName>
    </submittedName>
</protein>
<dbReference type="AlphaFoldDB" id="A0A7J5YTP5"/>
<evidence type="ECO:0000313" key="4">
    <source>
        <dbReference type="Proteomes" id="UP000518266"/>
    </source>
</evidence>
<organism evidence="3 4">
    <name type="scientific">Dissostichus mawsoni</name>
    <name type="common">Antarctic cod</name>
    <dbReference type="NCBI Taxonomy" id="36200"/>
    <lineage>
        <taxon>Eukaryota</taxon>
        <taxon>Metazoa</taxon>
        <taxon>Chordata</taxon>
        <taxon>Craniata</taxon>
        <taxon>Vertebrata</taxon>
        <taxon>Euteleostomi</taxon>
        <taxon>Actinopterygii</taxon>
        <taxon>Neopterygii</taxon>
        <taxon>Teleostei</taxon>
        <taxon>Neoteleostei</taxon>
        <taxon>Acanthomorphata</taxon>
        <taxon>Eupercaria</taxon>
        <taxon>Perciformes</taxon>
        <taxon>Notothenioidei</taxon>
        <taxon>Nototheniidae</taxon>
        <taxon>Dissostichus</taxon>
    </lineage>
</organism>
<feature type="region of interest" description="Disordered" evidence="1">
    <location>
        <begin position="1"/>
        <end position="75"/>
    </location>
</feature>
<feature type="transmembrane region" description="Helical" evidence="2">
    <location>
        <begin position="474"/>
        <end position="498"/>
    </location>
</feature>
<evidence type="ECO:0000313" key="3">
    <source>
        <dbReference type="EMBL" id="KAF3852855.1"/>
    </source>
</evidence>
<proteinExistence type="predicted"/>
<accession>A0A7J5YTP5</accession>
<gene>
    <name evidence="3" type="ORF">F7725_006210</name>
</gene>